<keyword evidence="1" id="KW-0670">Pyruvate</keyword>
<proteinExistence type="predicted"/>
<dbReference type="Gene3D" id="3.30.429.10">
    <property type="entry name" value="Macrophage Migration Inhibitory Factor"/>
    <property type="match status" value="1"/>
</dbReference>
<protein>
    <submittedName>
        <fullName evidence="1">Phenylpyruvate tautomerase PptA (4-oxalocrotonate tautomerase family)</fullName>
    </submittedName>
</protein>
<evidence type="ECO:0000313" key="1">
    <source>
        <dbReference type="EMBL" id="TCN25223.1"/>
    </source>
</evidence>
<gene>
    <name evidence="1" type="ORF">EV146_106428</name>
</gene>
<dbReference type="PANTHER" id="PTHR38460:SF1">
    <property type="entry name" value="TAUTOMERASE YOLI-RELATED"/>
    <property type="match status" value="1"/>
</dbReference>
<reference evidence="1 2" key="1">
    <citation type="journal article" date="2015" name="Stand. Genomic Sci.">
        <title>Genomic Encyclopedia of Bacterial and Archaeal Type Strains, Phase III: the genomes of soil and plant-associated and newly described type strains.</title>
        <authorList>
            <person name="Whitman W.B."/>
            <person name="Woyke T."/>
            <person name="Klenk H.P."/>
            <person name="Zhou Y."/>
            <person name="Lilburn T.G."/>
            <person name="Beck B.J."/>
            <person name="De Vos P."/>
            <person name="Vandamme P."/>
            <person name="Eisen J.A."/>
            <person name="Garrity G."/>
            <person name="Hugenholtz P."/>
            <person name="Kyrpides N.C."/>
        </authorList>
    </citation>
    <scope>NUCLEOTIDE SEQUENCE [LARGE SCALE GENOMIC DNA]</scope>
    <source>
        <strain evidence="1 2">CV53</strain>
    </source>
</reference>
<evidence type="ECO:0000313" key="2">
    <source>
        <dbReference type="Proteomes" id="UP000295689"/>
    </source>
</evidence>
<dbReference type="RefSeq" id="WP_132006855.1">
    <property type="nucleotide sequence ID" value="NZ_JABUHM010000004.1"/>
</dbReference>
<keyword evidence="2" id="KW-1185">Reference proteome</keyword>
<dbReference type="AlphaFoldDB" id="A0A4R2BFG9"/>
<sequence>MGQIKIYGVKDRLNPVKEILSDVIHSCMVEALEFPEDKRFHRFISMEKEDFYYASGRTDAYTIIEVSMFEGRSAGAKKQLIRLLFERIQDKLSITSEDIEITIFETPMHNWGIRGVPGDELALHYKVDV</sequence>
<comment type="caution">
    <text evidence="1">The sequence shown here is derived from an EMBL/GenBank/DDBJ whole genome shotgun (WGS) entry which is preliminary data.</text>
</comment>
<accession>A0A4R2BFG9</accession>
<name>A0A4R2BFG9_9BACI</name>
<dbReference type="PANTHER" id="PTHR38460">
    <property type="entry name" value="TAUTOMERASE YOLI-RELATED"/>
    <property type="match status" value="1"/>
</dbReference>
<organism evidence="1 2">
    <name type="scientific">Mesobacillus foraminis</name>
    <dbReference type="NCBI Taxonomy" id="279826"/>
    <lineage>
        <taxon>Bacteria</taxon>
        <taxon>Bacillati</taxon>
        <taxon>Bacillota</taxon>
        <taxon>Bacilli</taxon>
        <taxon>Bacillales</taxon>
        <taxon>Bacillaceae</taxon>
        <taxon>Mesobacillus</taxon>
    </lineage>
</organism>
<dbReference type="Proteomes" id="UP000295689">
    <property type="component" value="Unassembled WGS sequence"/>
</dbReference>
<dbReference type="InterPro" id="IPR037479">
    <property type="entry name" value="Tauto_MSAD"/>
</dbReference>
<dbReference type="EMBL" id="SLVV01000006">
    <property type="protein sequence ID" value="TCN25223.1"/>
    <property type="molecule type" value="Genomic_DNA"/>
</dbReference>
<dbReference type="InterPro" id="IPR014347">
    <property type="entry name" value="Tautomerase/MIF_sf"/>
</dbReference>
<dbReference type="Pfam" id="PF14552">
    <property type="entry name" value="Tautomerase_2"/>
    <property type="match status" value="1"/>
</dbReference>
<dbReference type="SUPFAM" id="SSF55331">
    <property type="entry name" value="Tautomerase/MIF"/>
    <property type="match status" value="1"/>
</dbReference>